<dbReference type="GO" id="GO:0016989">
    <property type="term" value="F:sigma factor antagonist activity"/>
    <property type="evidence" value="ECO:0007669"/>
    <property type="project" value="TreeGrafter"/>
</dbReference>
<reference evidence="3 4" key="1">
    <citation type="submission" date="2016-03" db="EMBL/GenBank/DDBJ databases">
        <title>Niastella vici sp. nov., isolated from farmland soil.</title>
        <authorList>
            <person name="Chen L."/>
            <person name="Wang D."/>
            <person name="Yang S."/>
            <person name="Wang G."/>
        </authorList>
    </citation>
    <scope>NUCLEOTIDE SEQUENCE [LARGE SCALE GENOMIC DNA]</scope>
    <source>
        <strain evidence="3 4">DJ57</strain>
    </source>
</reference>
<comment type="caution">
    <text evidence="3">The sequence shown here is derived from an EMBL/GenBank/DDBJ whole genome shotgun (WGS) entry which is preliminary data.</text>
</comment>
<evidence type="ECO:0000259" key="1">
    <source>
        <dbReference type="Pfam" id="PF04773"/>
    </source>
</evidence>
<dbReference type="FunFam" id="2.60.120.1440:FF:000001">
    <property type="entry name" value="Putative anti-sigma factor"/>
    <property type="match status" value="1"/>
</dbReference>
<dbReference type="STRING" id="1703345.A3860_12560"/>
<dbReference type="Gene3D" id="3.55.50.30">
    <property type="match status" value="1"/>
</dbReference>
<name>A0A1V9G6Q5_9BACT</name>
<dbReference type="InterPro" id="IPR032508">
    <property type="entry name" value="FecR_C"/>
</dbReference>
<sequence length="397" mass="43461">MMKLSTEQFQELLEKYLRHEISPEELELFFQAVESQDFQQQLQHTILHQVEGGTFHGASSAGQAEKMYLQWLQQRTNTSGGIKWLRFMQYAAVVILFLGASMGVYRLVHRSGSKATAGTGKNSHYDMAPGGNKAVLLLANGTKVELDSAQPGVLATMGNSHVIKTDSGKLLCKSTGPADVAGNGLNVLSTPRGGTFQVTLADGTRVWLNAESSITYPTCFSKKQRNVSITGEVYFEVAHNAAIPFVVRKGDISVEVLGTHFNINAYGDEEAMKTTLLEGRVKVENQSAVGNRQSAILKPGEQVSISHTSQLSQPIPVQTDEVMAWKNGEMALSHGNVQKLMREVSRWYNVDIEYQGAIPDGKFSGSVNRNVPLSALLNVLKAYGIDTRLNGKKLIVF</sequence>
<dbReference type="OrthoDB" id="629393at2"/>
<protein>
    <recommendedName>
        <fullName evidence="5">Iron dicitrate transport regulator FecR</fullName>
    </recommendedName>
</protein>
<dbReference type="Pfam" id="PF04773">
    <property type="entry name" value="FecR"/>
    <property type="match status" value="1"/>
</dbReference>
<dbReference type="EMBL" id="LVYD01000002">
    <property type="protein sequence ID" value="OQP66329.1"/>
    <property type="molecule type" value="Genomic_DNA"/>
</dbReference>
<evidence type="ECO:0000313" key="4">
    <source>
        <dbReference type="Proteomes" id="UP000192796"/>
    </source>
</evidence>
<organism evidence="3 4">
    <name type="scientific">Niastella vici</name>
    <dbReference type="NCBI Taxonomy" id="1703345"/>
    <lineage>
        <taxon>Bacteria</taxon>
        <taxon>Pseudomonadati</taxon>
        <taxon>Bacteroidota</taxon>
        <taxon>Chitinophagia</taxon>
        <taxon>Chitinophagales</taxon>
        <taxon>Chitinophagaceae</taxon>
        <taxon>Niastella</taxon>
    </lineage>
</organism>
<dbReference type="RefSeq" id="WP_081145266.1">
    <property type="nucleotide sequence ID" value="NZ_LVYD01000002.1"/>
</dbReference>
<evidence type="ECO:0000259" key="2">
    <source>
        <dbReference type="Pfam" id="PF16344"/>
    </source>
</evidence>
<dbReference type="PANTHER" id="PTHR30273">
    <property type="entry name" value="PERIPLASMIC SIGNAL SENSOR AND SIGMA FACTOR ACTIVATOR FECR-RELATED"/>
    <property type="match status" value="1"/>
</dbReference>
<dbReference type="InterPro" id="IPR012373">
    <property type="entry name" value="Ferrdict_sens_TM"/>
</dbReference>
<feature type="domain" description="FecR protein" evidence="1">
    <location>
        <begin position="187"/>
        <end position="282"/>
    </location>
</feature>
<evidence type="ECO:0000313" key="3">
    <source>
        <dbReference type="EMBL" id="OQP66329.1"/>
    </source>
</evidence>
<dbReference type="Proteomes" id="UP000192796">
    <property type="component" value="Unassembled WGS sequence"/>
</dbReference>
<dbReference type="AlphaFoldDB" id="A0A1V9G6Q5"/>
<dbReference type="InterPro" id="IPR006860">
    <property type="entry name" value="FecR"/>
</dbReference>
<dbReference type="PANTHER" id="PTHR30273:SF2">
    <property type="entry name" value="PROTEIN FECR"/>
    <property type="match status" value="1"/>
</dbReference>
<gene>
    <name evidence="3" type="ORF">A3860_12560</name>
</gene>
<feature type="domain" description="Protein FecR C-terminal" evidence="2">
    <location>
        <begin position="337"/>
        <end position="396"/>
    </location>
</feature>
<dbReference type="Pfam" id="PF16344">
    <property type="entry name" value="FecR_C"/>
    <property type="match status" value="1"/>
</dbReference>
<keyword evidence="4" id="KW-1185">Reference proteome</keyword>
<proteinExistence type="predicted"/>
<evidence type="ECO:0008006" key="5">
    <source>
        <dbReference type="Google" id="ProtNLM"/>
    </source>
</evidence>
<dbReference type="Gene3D" id="2.60.120.1440">
    <property type="match status" value="1"/>
</dbReference>
<accession>A0A1V9G6Q5</accession>